<name>A0A1Y0B0K5_9LAMI</name>
<sequence length="46" mass="4884">MFGVSLVENREHGKVSLSSTLSSINSSWVGGAVHLELQKSSSLEPV</sequence>
<protein>
    <submittedName>
        <fullName evidence="1">Uncharacterized protein</fullName>
    </submittedName>
</protein>
<accession>A0A1Y0B0K5</accession>
<organism evidence="1">
    <name type="scientific">Utricularia reniformis</name>
    <dbReference type="NCBI Taxonomy" id="192314"/>
    <lineage>
        <taxon>Eukaryota</taxon>
        <taxon>Viridiplantae</taxon>
        <taxon>Streptophyta</taxon>
        <taxon>Embryophyta</taxon>
        <taxon>Tracheophyta</taxon>
        <taxon>Spermatophyta</taxon>
        <taxon>Magnoliopsida</taxon>
        <taxon>eudicotyledons</taxon>
        <taxon>Gunneridae</taxon>
        <taxon>Pentapetalae</taxon>
        <taxon>asterids</taxon>
        <taxon>lamiids</taxon>
        <taxon>Lamiales</taxon>
        <taxon>Lentibulariaceae</taxon>
        <taxon>Utricularia</taxon>
    </lineage>
</organism>
<geneLocation type="mitochondrion" evidence="1"/>
<reference evidence="1" key="1">
    <citation type="submission" date="2017-03" db="EMBL/GenBank/DDBJ databases">
        <title>The mitochondrial genome of the carnivorous plant Utricularia reniformis (Lentibulariaceae): structure, comparative analysis and evolutionary landmarks.</title>
        <authorList>
            <person name="Silva S.R."/>
            <person name="Alvarenga D.O."/>
            <person name="Michael T.P."/>
            <person name="Miranda V.F.O."/>
            <person name="Varani A.M."/>
        </authorList>
    </citation>
    <scope>NUCLEOTIDE SEQUENCE</scope>
</reference>
<gene>
    <name evidence="1" type="ORF">AEK19_MT0681</name>
</gene>
<proteinExistence type="predicted"/>
<evidence type="ECO:0000313" key="1">
    <source>
        <dbReference type="EMBL" id="ART30929.1"/>
    </source>
</evidence>
<dbReference type="AlphaFoldDB" id="A0A1Y0B0K5"/>
<keyword evidence="1" id="KW-0496">Mitochondrion</keyword>
<dbReference type="EMBL" id="KY774314">
    <property type="protein sequence ID" value="ART30929.1"/>
    <property type="molecule type" value="Genomic_DNA"/>
</dbReference>